<keyword evidence="7 12" id="KW-1133">Transmembrane helix</keyword>
<keyword evidence="6" id="KW-0375">Hydrogen ion transport</keyword>
<evidence type="ECO:0000256" key="2">
    <source>
        <dbReference type="ARBA" id="ARBA00006513"/>
    </source>
</evidence>
<evidence type="ECO:0000313" key="14">
    <source>
        <dbReference type="Proteomes" id="UP001107558"/>
    </source>
</evidence>
<evidence type="ECO:0000256" key="9">
    <source>
        <dbReference type="ARBA" id="ARBA00023136"/>
    </source>
</evidence>
<evidence type="ECO:0000256" key="4">
    <source>
        <dbReference type="ARBA" id="ARBA00022475"/>
    </source>
</evidence>
<accession>A0A9J6BNC6</accession>
<dbReference type="Proteomes" id="UP001107558">
    <property type="component" value="Chromosome 3"/>
</dbReference>
<dbReference type="Pfam" id="PF03189">
    <property type="entry name" value="Otopetrin"/>
    <property type="match status" value="1"/>
</dbReference>
<keyword evidence="5 12" id="KW-0812">Transmembrane</keyword>
<keyword evidence="8" id="KW-0406">Ion transport</keyword>
<feature type="transmembrane region" description="Helical" evidence="12">
    <location>
        <begin position="694"/>
        <end position="711"/>
    </location>
</feature>
<feature type="transmembrane region" description="Helical" evidence="12">
    <location>
        <begin position="654"/>
        <end position="673"/>
    </location>
</feature>
<dbReference type="InterPro" id="IPR004878">
    <property type="entry name" value="Otopetrin"/>
</dbReference>
<evidence type="ECO:0000256" key="7">
    <source>
        <dbReference type="ARBA" id="ARBA00022989"/>
    </source>
</evidence>
<keyword evidence="14" id="KW-1185">Reference proteome</keyword>
<dbReference type="AlphaFoldDB" id="A0A9J6BNC6"/>
<dbReference type="GO" id="GO:0015252">
    <property type="term" value="F:proton channel activity"/>
    <property type="evidence" value="ECO:0007669"/>
    <property type="project" value="InterPro"/>
</dbReference>
<keyword evidence="10" id="KW-0407">Ion channel</keyword>
<feature type="transmembrane region" description="Helical" evidence="12">
    <location>
        <begin position="554"/>
        <end position="575"/>
    </location>
</feature>
<name>A0A9J6BNC6_POLVA</name>
<dbReference type="GO" id="GO:0005886">
    <property type="term" value="C:plasma membrane"/>
    <property type="evidence" value="ECO:0007669"/>
    <property type="project" value="UniProtKB-SubCell"/>
</dbReference>
<feature type="transmembrane region" description="Helical" evidence="12">
    <location>
        <begin position="325"/>
        <end position="345"/>
    </location>
</feature>
<organism evidence="13 14">
    <name type="scientific">Polypedilum vanderplanki</name>
    <name type="common">Sleeping chironomid midge</name>
    <dbReference type="NCBI Taxonomy" id="319348"/>
    <lineage>
        <taxon>Eukaryota</taxon>
        <taxon>Metazoa</taxon>
        <taxon>Ecdysozoa</taxon>
        <taxon>Arthropoda</taxon>
        <taxon>Hexapoda</taxon>
        <taxon>Insecta</taxon>
        <taxon>Pterygota</taxon>
        <taxon>Neoptera</taxon>
        <taxon>Endopterygota</taxon>
        <taxon>Diptera</taxon>
        <taxon>Nematocera</taxon>
        <taxon>Chironomoidea</taxon>
        <taxon>Chironomidae</taxon>
        <taxon>Chironominae</taxon>
        <taxon>Polypedilum</taxon>
        <taxon>Polypedilum</taxon>
    </lineage>
</organism>
<evidence type="ECO:0008006" key="15">
    <source>
        <dbReference type="Google" id="ProtNLM"/>
    </source>
</evidence>
<sequence length="768" mass="87517">MEAAETSNGGLDLRKEIANSVRDNESIRDDNDDRISTIERNDSNLSARSNGAPNRMTFQLVLPPQFGSVVADDPQGFGTITAPVRRSRPPSRTGSVLESKSPGFVNTRLVNYNRGLSHQPSILSTRSHHVNTESTLHIPPPSSEEEKSKMTRRYFATIFAISYAIFLVVFGAIAFIGDAFVNQHPIPQIFCIFMLTIGLCYFIFLYIDIRSHINKAKKAAKQREEQIRHYEEQMMRVEENFQSSLELRRTANGDVNVQIPIPDLMMRPIKAISHRYCFQTGRHGEFLYLKLGAAWFCFGLLIHSILSLSYQIIYFTQDSECRDALQLTVDVMFPIWSLLVLFFIFKYCNVIINSYRGVARVLIMHAIGTTLAFWILTIVRETVDAINLKNSYKKSSVNENNLFMEVRMEHLPSLLEYETNCPGSDDLNTIRRMISPYLYPFVIEFCILIVGIFYMMWANINHCPKKLSAQGHHGHGHGEDHHMTANHSIQNGLTNLAAIKEEDHHNHTHNGGLHRANSIRSESSEHCNNLVDHDNQYKSSIVIHADCNASSRGLFAGLILMILKIVFMILLHIAVHNADYVDTGVLIDRIFELTVMIILIIAVVLAYIQTSKLDINPHPISKLDDVLLFIAIPAFFSETIFSMVPAVINGSVVNILIIMAQLIQILIQTPWIIDALRRCSNSMELRKKMPGRELVMFITVANVALWVYYTFSVKTGDTQDERYKFYGDEIWSILNHLSLPLIMFYRFHASVCLVDIWKHSYEPGEFAH</sequence>
<evidence type="ECO:0000256" key="12">
    <source>
        <dbReference type="SAM" id="Phobius"/>
    </source>
</evidence>
<comment type="subcellular location">
    <subcellularLocation>
        <location evidence="1">Cell membrane</location>
        <topology evidence="1">Multi-pass membrane protein</topology>
    </subcellularLocation>
</comment>
<dbReference type="OrthoDB" id="6429739at2759"/>
<feature type="coiled-coil region" evidence="11">
    <location>
        <begin position="213"/>
        <end position="240"/>
    </location>
</feature>
<evidence type="ECO:0000256" key="6">
    <source>
        <dbReference type="ARBA" id="ARBA00022781"/>
    </source>
</evidence>
<feature type="transmembrane region" description="Helical" evidence="12">
    <location>
        <begin position="437"/>
        <end position="457"/>
    </location>
</feature>
<evidence type="ECO:0000256" key="3">
    <source>
        <dbReference type="ARBA" id="ARBA00022448"/>
    </source>
</evidence>
<dbReference type="PANTHER" id="PTHR21522:SF58">
    <property type="entry name" value="AGAP000074-PA"/>
    <property type="match status" value="1"/>
</dbReference>
<keyword evidence="4" id="KW-1003">Cell membrane</keyword>
<dbReference type="PANTHER" id="PTHR21522">
    <property type="entry name" value="PROTON CHANNEL OTOP"/>
    <property type="match status" value="1"/>
</dbReference>
<gene>
    <name evidence="13" type="ORF">PVAND_001573</name>
</gene>
<keyword evidence="9 12" id="KW-0472">Membrane</keyword>
<feature type="transmembrane region" description="Helical" evidence="12">
    <location>
        <begin position="628"/>
        <end position="648"/>
    </location>
</feature>
<evidence type="ECO:0000313" key="13">
    <source>
        <dbReference type="EMBL" id="KAG5671372.1"/>
    </source>
</evidence>
<protein>
    <recommendedName>
        <fullName evidence="15">Otopetrin</fullName>
    </recommendedName>
</protein>
<comment type="similarity">
    <text evidence="2">Belongs to the otopetrin family.</text>
</comment>
<feature type="transmembrane region" description="Helical" evidence="12">
    <location>
        <begin position="154"/>
        <end position="180"/>
    </location>
</feature>
<evidence type="ECO:0000256" key="5">
    <source>
        <dbReference type="ARBA" id="ARBA00022692"/>
    </source>
</evidence>
<proteinExistence type="inferred from homology"/>
<evidence type="ECO:0000256" key="1">
    <source>
        <dbReference type="ARBA" id="ARBA00004651"/>
    </source>
</evidence>
<evidence type="ECO:0000256" key="11">
    <source>
        <dbReference type="SAM" id="Coils"/>
    </source>
</evidence>
<feature type="transmembrane region" description="Helical" evidence="12">
    <location>
        <begin position="292"/>
        <end position="313"/>
    </location>
</feature>
<keyword evidence="3" id="KW-0813">Transport</keyword>
<feature type="transmembrane region" description="Helical" evidence="12">
    <location>
        <begin position="357"/>
        <end position="379"/>
    </location>
</feature>
<keyword evidence="11" id="KW-0175">Coiled coil</keyword>
<comment type="caution">
    <text evidence="13">The sequence shown here is derived from an EMBL/GenBank/DDBJ whole genome shotgun (WGS) entry which is preliminary data.</text>
</comment>
<feature type="transmembrane region" description="Helical" evidence="12">
    <location>
        <begin position="186"/>
        <end position="207"/>
    </location>
</feature>
<evidence type="ECO:0000256" key="10">
    <source>
        <dbReference type="ARBA" id="ARBA00023303"/>
    </source>
</evidence>
<dbReference type="EMBL" id="JADBJN010000003">
    <property type="protein sequence ID" value="KAG5671372.1"/>
    <property type="molecule type" value="Genomic_DNA"/>
</dbReference>
<feature type="transmembrane region" description="Helical" evidence="12">
    <location>
        <begin position="590"/>
        <end position="608"/>
    </location>
</feature>
<evidence type="ECO:0000256" key="8">
    <source>
        <dbReference type="ARBA" id="ARBA00023065"/>
    </source>
</evidence>
<reference evidence="13" key="1">
    <citation type="submission" date="2021-03" db="EMBL/GenBank/DDBJ databases">
        <title>Chromosome level genome of the anhydrobiotic midge Polypedilum vanderplanki.</title>
        <authorList>
            <person name="Yoshida Y."/>
            <person name="Kikawada T."/>
            <person name="Gusev O."/>
        </authorList>
    </citation>
    <scope>NUCLEOTIDE SEQUENCE</scope>
    <source>
        <strain evidence="13">NIAS01</strain>
        <tissue evidence="13">Whole body or cell culture</tissue>
    </source>
</reference>